<evidence type="ECO:0000256" key="4">
    <source>
        <dbReference type="ARBA" id="ARBA00023034"/>
    </source>
</evidence>
<accession>A0A7I8KF61</accession>
<feature type="transmembrane region" description="Helical" evidence="7">
    <location>
        <begin position="33"/>
        <end position="53"/>
    </location>
</feature>
<evidence type="ECO:0000256" key="6">
    <source>
        <dbReference type="ARBA" id="ARBA00025799"/>
    </source>
</evidence>
<evidence type="ECO:0000313" key="8">
    <source>
        <dbReference type="EMBL" id="CAA7396429.1"/>
    </source>
</evidence>
<evidence type="ECO:0000256" key="3">
    <source>
        <dbReference type="ARBA" id="ARBA00022989"/>
    </source>
</evidence>
<keyword evidence="9" id="KW-1185">Reference proteome</keyword>
<dbReference type="AlphaFoldDB" id="A0A7I8KF61"/>
<name>A0A7I8KF61_SPIIN</name>
<gene>
    <name evidence="8" type="ORF">SI8410_05007092</name>
</gene>
<dbReference type="OrthoDB" id="204784at2759"/>
<keyword evidence="5 7" id="KW-0472">Membrane</keyword>
<dbReference type="GO" id="GO:0042147">
    <property type="term" value="P:retrograde transport, endosome to Golgi"/>
    <property type="evidence" value="ECO:0007669"/>
    <property type="project" value="InterPro"/>
</dbReference>
<dbReference type="GO" id="GO:0005829">
    <property type="term" value="C:cytosol"/>
    <property type="evidence" value="ECO:0007669"/>
    <property type="project" value="GOC"/>
</dbReference>
<dbReference type="InterPro" id="IPR045176">
    <property type="entry name" value="Got1"/>
</dbReference>
<keyword evidence="4" id="KW-0333">Golgi apparatus</keyword>
<dbReference type="GO" id="GO:0006888">
    <property type="term" value="P:endoplasmic reticulum to Golgi vesicle-mediated transport"/>
    <property type="evidence" value="ECO:0007669"/>
    <property type="project" value="InterPro"/>
</dbReference>
<comment type="subcellular location">
    <subcellularLocation>
        <location evidence="1">Golgi apparatus membrane</location>
        <topology evidence="1">Multi-pass membrane protein</topology>
    </subcellularLocation>
</comment>
<dbReference type="Pfam" id="PF04178">
    <property type="entry name" value="Got1"/>
    <property type="match status" value="1"/>
</dbReference>
<reference evidence="8" key="1">
    <citation type="submission" date="2020-02" db="EMBL/GenBank/DDBJ databases">
        <authorList>
            <person name="Scholz U."/>
            <person name="Mascher M."/>
            <person name="Fiebig A."/>
        </authorList>
    </citation>
    <scope>NUCLEOTIDE SEQUENCE</scope>
</reference>
<dbReference type="PANTHER" id="PTHR21493:SF246">
    <property type="entry name" value="GOT1_SFT2-LIKE VESCICLE TRANSPORT PROTEIN FAMILY"/>
    <property type="match status" value="1"/>
</dbReference>
<evidence type="ECO:0000256" key="5">
    <source>
        <dbReference type="ARBA" id="ARBA00023136"/>
    </source>
</evidence>
<feature type="transmembrane region" description="Helical" evidence="7">
    <location>
        <begin position="7"/>
        <end position="27"/>
    </location>
</feature>
<comment type="similarity">
    <text evidence="6">Belongs to the GOT1 family.</text>
</comment>
<dbReference type="GO" id="GO:0000139">
    <property type="term" value="C:Golgi membrane"/>
    <property type="evidence" value="ECO:0007669"/>
    <property type="project" value="UniProtKB-SubCell"/>
</dbReference>
<evidence type="ECO:0000313" key="9">
    <source>
        <dbReference type="Proteomes" id="UP000663760"/>
    </source>
</evidence>
<evidence type="ECO:0000256" key="7">
    <source>
        <dbReference type="SAM" id="Phobius"/>
    </source>
</evidence>
<proteinExistence type="inferred from homology"/>
<dbReference type="InterPro" id="IPR007305">
    <property type="entry name" value="Vesicle_transpt_Got1/SFT2"/>
</dbReference>
<evidence type="ECO:0000256" key="1">
    <source>
        <dbReference type="ARBA" id="ARBA00004653"/>
    </source>
</evidence>
<organism evidence="8 9">
    <name type="scientific">Spirodela intermedia</name>
    <name type="common">Intermediate duckweed</name>
    <dbReference type="NCBI Taxonomy" id="51605"/>
    <lineage>
        <taxon>Eukaryota</taxon>
        <taxon>Viridiplantae</taxon>
        <taxon>Streptophyta</taxon>
        <taxon>Embryophyta</taxon>
        <taxon>Tracheophyta</taxon>
        <taxon>Spermatophyta</taxon>
        <taxon>Magnoliopsida</taxon>
        <taxon>Liliopsida</taxon>
        <taxon>Araceae</taxon>
        <taxon>Lemnoideae</taxon>
        <taxon>Spirodela</taxon>
    </lineage>
</organism>
<dbReference type="PANTHER" id="PTHR21493">
    <property type="entry name" value="CGI-141-RELATED/LIPASE CONTAINING PROTEIN"/>
    <property type="match status" value="1"/>
</dbReference>
<keyword evidence="2 7" id="KW-0812">Transmembrane</keyword>
<sequence length="111" mass="12452">MNEKTKVGIGLLGCGAFFAFLGIVLFFDKGLLALSNIFCFSGVVLLLGWQSACQLLMNKKNYKGSICFILGIFSILLRWPIVGFILEIYGTYVLFRVNYALRNQICAKLRL</sequence>
<keyword evidence="3 7" id="KW-1133">Transmembrane helix</keyword>
<feature type="transmembrane region" description="Helical" evidence="7">
    <location>
        <begin position="65"/>
        <end position="86"/>
    </location>
</feature>
<evidence type="ECO:0000256" key="2">
    <source>
        <dbReference type="ARBA" id="ARBA00022692"/>
    </source>
</evidence>
<dbReference type="Proteomes" id="UP000663760">
    <property type="component" value="Chromosome 5"/>
</dbReference>
<dbReference type="EMBL" id="LR746268">
    <property type="protein sequence ID" value="CAA7396429.1"/>
    <property type="molecule type" value="Genomic_DNA"/>
</dbReference>
<protein>
    <submittedName>
        <fullName evidence="8">Uncharacterized protein</fullName>
    </submittedName>
</protein>